<dbReference type="InterPro" id="IPR003494">
    <property type="entry name" value="SHS2_FtsA"/>
</dbReference>
<dbReference type="PANTHER" id="PTHR32432:SF3">
    <property type="entry name" value="ETHANOLAMINE UTILIZATION PROTEIN EUTJ"/>
    <property type="match status" value="1"/>
</dbReference>
<dbReference type="Gene3D" id="3.30.420.40">
    <property type="match status" value="2"/>
</dbReference>
<evidence type="ECO:0000259" key="2">
    <source>
        <dbReference type="SMART" id="SM00842"/>
    </source>
</evidence>
<protein>
    <submittedName>
        <fullName evidence="3">Cell division protein FtsA</fullName>
    </submittedName>
</protein>
<dbReference type="InterPro" id="IPR043129">
    <property type="entry name" value="ATPase_NBD"/>
</dbReference>
<keyword evidence="1" id="KW-0694">RNA-binding</keyword>
<sequence>MDINNSQGNTIFALDIGTRTVIGLICQIENEKIKVLAHHMAVHKDRAMKDGQIHNIPKVAEVVKEVKEVLEKKVGRKLTKVAIAAAGRALRTVKGKGYRNFKDIPLLSKKHVQELEIQGLLNCKKEIKEKFPQEPLYCVGYSVLNTKINGYNIEFLEGQKGGEAEVEIIATFLPNIVVDSLFEVLKRVNLSIQSLTLEPIAAIEVAIPQKLRMLNLALVDIGAGTSDIAISKGGVVIGYGMVQKAGDKITEILAEKYLIDFATAESLKITICNKKRASITDILGIKREITYEEFLEVIKPGVEEITEEIVAEIMTLNGKAPSAVFCVGGGSQVEIIRQKLAEKLNLPLERVAIRTRENLENVKINSRKLSGPEIITPLGIAAVANKNNFHNFLKVKVNGEEIAIFNPKRVNVAQCLFAAGIKVEEILKGIKQEDLVYTIMGEKVVIPGSKGYPGQIYLNGQQTTLEHEVLEGDNIQVVLPQNPPKVKITLQEVLKPYNHYVNLNGVKVALLKGVKVNGKAAQLQYVLQNNDHIEIEYINSLTELISQPLENLDIYVDGEKIKEDIEIFNLQKNLLNIPKDIVFKEKRVKENQGKEISVVANGKVIYLDKEKPLVVDVFDKLNFDITQPKGMLRIKKNGLDAGFADEVKSGDNLEFYWE</sequence>
<gene>
    <name evidence="3" type="ORF">SAMN02745227_00740</name>
</gene>
<evidence type="ECO:0000313" key="4">
    <source>
        <dbReference type="Proteomes" id="UP000243547"/>
    </source>
</evidence>
<keyword evidence="3" id="KW-0132">Cell division</keyword>
<dbReference type="Proteomes" id="UP000243547">
    <property type="component" value="Unassembled WGS sequence"/>
</dbReference>
<dbReference type="Pfam" id="PF14450">
    <property type="entry name" value="FtsA"/>
    <property type="match status" value="1"/>
</dbReference>
<feature type="domain" description="SHS2" evidence="2">
    <location>
        <begin position="11"/>
        <end position="206"/>
    </location>
</feature>
<dbReference type="PANTHER" id="PTHR32432">
    <property type="entry name" value="CELL DIVISION PROTEIN FTSA-RELATED"/>
    <property type="match status" value="1"/>
</dbReference>
<dbReference type="SMART" id="SM00842">
    <property type="entry name" value="FtsA"/>
    <property type="match status" value="1"/>
</dbReference>
<name>A0A1M6MAI0_9FIRM</name>
<dbReference type="GO" id="GO:0003723">
    <property type="term" value="F:RNA binding"/>
    <property type="evidence" value="ECO:0007669"/>
    <property type="project" value="UniProtKB-KW"/>
</dbReference>
<dbReference type="CDD" id="cd24004">
    <property type="entry name" value="ASKHA_NBD_PilM-like"/>
    <property type="match status" value="1"/>
</dbReference>
<keyword evidence="3" id="KW-0131">Cell cycle</keyword>
<dbReference type="OrthoDB" id="9768127at2"/>
<organism evidence="3 4">
    <name type="scientific">Anaerobranca californiensis DSM 14826</name>
    <dbReference type="NCBI Taxonomy" id="1120989"/>
    <lineage>
        <taxon>Bacteria</taxon>
        <taxon>Bacillati</taxon>
        <taxon>Bacillota</taxon>
        <taxon>Clostridia</taxon>
        <taxon>Eubacteriales</taxon>
        <taxon>Proteinivoracaceae</taxon>
        <taxon>Anaerobranca</taxon>
    </lineage>
</organism>
<reference evidence="4" key="1">
    <citation type="submission" date="2016-11" db="EMBL/GenBank/DDBJ databases">
        <authorList>
            <person name="Varghese N."/>
            <person name="Submissions S."/>
        </authorList>
    </citation>
    <scope>NUCLEOTIDE SEQUENCE [LARGE SCALE GENOMIC DNA]</scope>
    <source>
        <strain evidence="4">DSM 14826</strain>
    </source>
</reference>
<dbReference type="PROSITE" id="PS50889">
    <property type="entry name" value="S4"/>
    <property type="match status" value="1"/>
</dbReference>
<dbReference type="SUPFAM" id="SSF53067">
    <property type="entry name" value="Actin-like ATPase domain"/>
    <property type="match status" value="2"/>
</dbReference>
<accession>A0A1M6MAI0</accession>
<keyword evidence="4" id="KW-1185">Reference proteome</keyword>
<dbReference type="STRING" id="1120989.SAMN02745227_00740"/>
<dbReference type="AlphaFoldDB" id="A0A1M6MAI0"/>
<dbReference type="EMBL" id="FRAI01000006">
    <property type="protein sequence ID" value="SHJ80447.1"/>
    <property type="molecule type" value="Genomic_DNA"/>
</dbReference>
<proteinExistence type="predicted"/>
<dbReference type="InterPro" id="IPR050696">
    <property type="entry name" value="FtsA/MreB"/>
</dbReference>
<evidence type="ECO:0000313" key="3">
    <source>
        <dbReference type="EMBL" id="SHJ80447.1"/>
    </source>
</evidence>
<dbReference type="RefSeq" id="WP_084672377.1">
    <property type="nucleotide sequence ID" value="NZ_FRAI01000006.1"/>
</dbReference>
<evidence type="ECO:0000256" key="1">
    <source>
        <dbReference type="PROSITE-ProRule" id="PRU00182"/>
    </source>
</evidence>
<dbReference type="GO" id="GO:0051301">
    <property type="term" value="P:cell division"/>
    <property type="evidence" value="ECO:0007669"/>
    <property type="project" value="UniProtKB-KW"/>
</dbReference>